<feature type="transmembrane region" description="Helical" evidence="8">
    <location>
        <begin position="214"/>
        <end position="237"/>
    </location>
</feature>
<keyword evidence="6 8" id="KW-0472">Membrane</keyword>
<dbReference type="GO" id="GO:0005886">
    <property type="term" value="C:plasma membrane"/>
    <property type="evidence" value="ECO:0007669"/>
    <property type="project" value="TreeGrafter"/>
</dbReference>
<dbReference type="Proteomes" id="UP000274756">
    <property type="component" value="Unassembled WGS sequence"/>
</dbReference>
<proteinExistence type="predicted"/>
<name>A0A0N4UNQ7_DRAME</name>
<dbReference type="PANTHER" id="PTHR11003">
    <property type="entry name" value="POTASSIUM CHANNEL, SUBFAMILY K"/>
    <property type="match status" value="1"/>
</dbReference>
<evidence type="ECO:0000256" key="7">
    <source>
        <dbReference type="ARBA" id="ARBA00023303"/>
    </source>
</evidence>
<reference evidence="10 12" key="2">
    <citation type="submission" date="2018-11" db="EMBL/GenBank/DDBJ databases">
        <authorList>
            <consortium name="Pathogen Informatics"/>
        </authorList>
    </citation>
    <scope>NUCLEOTIDE SEQUENCE [LARGE SCALE GENOMIC DNA]</scope>
</reference>
<dbReference type="GO" id="GO:0022841">
    <property type="term" value="F:potassium ion leak channel activity"/>
    <property type="evidence" value="ECO:0007669"/>
    <property type="project" value="TreeGrafter"/>
</dbReference>
<keyword evidence="12" id="KW-1185">Reference proteome</keyword>
<keyword evidence="3 8" id="KW-0812">Transmembrane</keyword>
<feature type="transmembrane region" description="Helical" evidence="8">
    <location>
        <begin position="106"/>
        <end position="131"/>
    </location>
</feature>
<dbReference type="GO" id="GO:0015271">
    <property type="term" value="F:outward rectifier potassium channel activity"/>
    <property type="evidence" value="ECO:0007669"/>
    <property type="project" value="TreeGrafter"/>
</dbReference>
<comment type="subcellular location">
    <subcellularLocation>
        <location evidence="1">Membrane</location>
        <topology evidence="1">Multi-pass membrane protein</topology>
    </subcellularLocation>
</comment>
<evidence type="ECO:0000259" key="9">
    <source>
        <dbReference type="Pfam" id="PF07885"/>
    </source>
</evidence>
<dbReference type="AlphaFoldDB" id="A0A0N4UNQ7"/>
<organism evidence="11 13">
    <name type="scientific">Dracunculus medinensis</name>
    <name type="common">Guinea worm</name>
    <dbReference type="NCBI Taxonomy" id="318479"/>
    <lineage>
        <taxon>Eukaryota</taxon>
        <taxon>Metazoa</taxon>
        <taxon>Ecdysozoa</taxon>
        <taxon>Nematoda</taxon>
        <taxon>Chromadorea</taxon>
        <taxon>Rhabditida</taxon>
        <taxon>Spirurina</taxon>
        <taxon>Dracunculoidea</taxon>
        <taxon>Dracunculidae</taxon>
        <taxon>Dracunculus</taxon>
    </lineage>
</organism>
<evidence type="ECO:0000256" key="3">
    <source>
        <dbReference type="ARBA" id="ARBA00022692"/>
    </source>
</evidence>
<keyword evidence="7" id="KW-0407">Ion channel</keyword>
<dbReference type="SUPFAM" id="SSF81324">
    <property type="entry name" value="Voltage-gated potassium channels"/>
    <property type="match status" value="1"/>
</dbReference>
<keyword evidence="5" id="KW-0406">Ion transport</keyword>
<dbReference type="PANTHER" id="PTHR11003:SF296">
    <property type="entry name" value="POTASSIUM CHANNEL DOMAIN-CONTAINING PROTEIN"/>
    <property type="match status" value="1"/>
</dbReference>
<dbReference type="InterPro" id="IPR013099">
    <property type="entry name" value="K_chnl_dom"/>
</dbReference>
<evidence type="ECO:0000256" key="6">
    <source>
        <dbReference type="ARBA" id="ARBA00023136"/>
    </source>
</evidence>
<evidence type="ECO:0000256" key="2">
    <source>
        <dbReference type="ARBA" id="ARBA00022448"/>
    </source>
</evidence>
<dbReference type="Gene3D" id="1.10.287.70">
    <property type="match status" value="1"/>
</dbReference>
<feature type="transmembrane region" description="Helical" evidence="8">
    <location>
        <begin position="74"/>
        <end position="100"/>
    </location>
</feature>
<dbReference type="Proteomes" id="UP000038040">
    <property type="component" value="Unplaced"/>
</dbReference>
<dbReference type="STRING" id="318479.A0A0N4UNQ7"/>
<keyword evidence="4 8" id="KW-1133">Transmembrane helix</keyword>
<gene>
    <name evidence="10" type="ORF">DME_LOCUS3221</name>
</gene>
<reference evidence="13" key="1">
    <citation type="submission" date="2016-04" db="UniProtKB">
        <authorList>
            <consortium name="WormBaseParasite"/>
        </authorList>
    </citation>
    <scope>IDENTIFICATION</scope>
</reference>
<evidence type="ECO:0000256" key="5">
    <source>
        <dbReference type="ARBA" id="ARBA00023065"/>
    </source>
</evidence>
<keyword evidence="2" id="KW-0813">Transport</keyword>
<dbReference type="OrthoDB" id="297496at2759"/>
<evidence type="ECO:0000313" key="12">
    <source>
        <dbReference type="Proteomes" id="UP000274756"/>
    </source>
</evidence>
<accession>A0A0N4UNQ7</accession>
<evidence type="ECO:0000256" key="4">
    <source>
        <dbReference type="ARBA" id="ARBA00022989"/>
    </source>
</evidence>
<sequence length="422" mass="48715">MFFCFAVHQNCYAAYRSLFFPFPLFDWWCVDFCQLFDLFRLSSLMEGRDFPLNPDSDKQTEDLVSSRWTKMSSILYALSILTTTGYAYAVPVTVLGQWIAIGYGLFGIPLMVLAAVDIGSFLSEIVLYIYAKVLHFFVQKHSKTIREIMFNSKKKSTSYGTCGNKNNQNLRNSKNSVKFDLKIQILSKEIFLRSVRNHKFFKRRKGVDQKKRRLPLTVNASILLIFCMLGGLVYIAAGGQKTFLEAFFVTFNLVANLTMAEMPNDLNHLLTLFYIIIFVTFGLAVLSMCGDLAATELKSLFLKIHYFGRKIDWKRPFNRKDQVEINAELSALVKIIADVHKKYPEKKKISSADLMQYLKEIKEESDALRYRRRDTIAYMPQTFEMLKFADEMDLEDSAHRSLSQIEVLPAIDSDSDLFDLFE</sequence>
<evidence type="ECO:0000313" key="11">
    <source>
        <dbReference type="Proteomes" id="UP000038040"/>
    </source>
</evidence>
<evidence type="ECO:0000256" key="8">
    <source>
        <dbReference type="SAM" id="Phobius"/>
    </source>
</evidence>
<dbReference type="GO" id="GO:0030322">
    <property type="term" value="P:stabilization of membrane potential"/>
    <property type="evidence" value="ECO:0007669"/>
    <property type="project" value="TreeGrafter"/>
</dbReference>
<dbReference type="EMBL" id="UYYG01000114">
    <property type="protein sequence ID" value="VDN53248.1"/>
    <property type="molecule type" value="Genomic_DNA"/>
</dbReference>
<dbReference type="WBParaSite" id="DME_0000955401-mRNA-1">
    <property type="protein sequence ID" value="DME_0000955401-mRNA-1"/>
    <property type="gene ID" value="DME_0000955401"/>
</dbReference>
<evidence type="ECO:0000313" key="13">
    <source>
        <dbReference type="WBParaSite" id="DME_0000955401-mRNA-1"/>
    </source>
</evidence>
<protein>
    <submittedName>
        <fullName evidence="13">Ion_trans_2 domain-containing protein</fullName>
    </submittedName>
</protein>
<dbReference type="InterPro" id="IPR003280">
    <property type="entry name" value="2pore_dom_K_chnl"/>
</dbReference>
<feature type="transmembrane region" description="Helical" evidence="8">
    <location>
        <begin position="272"/>
        <end position="294"/>
    </location>
</feature>
<dbReference type="Pfam" id="PF07885">
    <property type="entry name" value="Ion_trans_2"/>
    <property type="match status" value="1"/>
</dbReference>
<evidence type="ECO:0000313" key="10">
    <source>
        <dbReference type="EMBL" id="VDN53248.1"/>
    </source>
</evidence>
<evidence type="ECO:0000256" key="1">
    <source>
        <dbReference type="ARBA" id="ARBA00004141"/>
    </source>
</evidence>
<feature type="domain" description="Potassium channel" evidence="9">
    <location>
        <begin position="65"/>
        <end position="123"/>
    </location>
</feature>